<feature type="compositionally biased region" description="Acidic residues" evidence="2">
    <location>
        <begin position="301"/>
        <end position="311"/>
    </location>
</feature>
<feature type="compositionally biased region" description="Acidic residues" evidence="2">
    <location>
        <begin position="59"/>
        <end position="68"/>
    </location>
</feature>
<feature type="domain" description="AATF leucine zipper-containing" evidence="4">
    <location>
        <begin position="119"/>
        <end position="241"/>
    </location>
</feature>
<feature type="compositionally biased region" description="Low complexity" evidence="2">
    <location>
        <begin position="198"/>
        <end position="208"/>
    </location>
</feature>
<dbReference type="PANTHER" id="PTHR15565">
    <property type="entry name" value="AATF PROTEIN APOPTOSIS ANTAGONIZING TRANSCRIPTION FACTOR"/>
    <property type="match status" value="1"/>
</dbReference>
<dbReference type="GO" id="GO:0005730">
    <property type="term" value="C:nucleolus"/>
    <property type="evidence" value="ECO:0007669"/>
    <property type="project" value="TreeGrafter"/>
</dbReference>
<gene>
    <name evidence="5" type="ORF">PGLA2088_LOCUS14670</name>
</gene>
<organism evidence="5 6">
    <name type="scientific">Polarella glacialis</name>
    <name type="common">Dinoflagellate</name>
    <dbReference type="NCBI Taxonomy" id="89957"/>
    <lineage>
        <taxon>Eukaryota</taxon>
        <taxon>Sar</taxon>
        <taxon>Alveolata</taxon>
        <taxon>Dinophyceae</taxon>
        <taxon>Suessiales</taxon>
        <taxon>Suessiaceae</taxon>
        <taxon>Polarella</taxon>
    </lineage>
</organism>
<evidence type="ECO:0000256" key="1">
    <source>
        <dbReference type="ARBA" id="ARBA00008966"/>
    </source>
</evidence>
<dbReference type="Pfam" id="PF08164">
    <property type="entry name" value="TRAUB"/>
    <property type="match status" value="1"/>
</dbReference>
<feature type="region of interest" description="Disordered" evidence="2">
    <location>
        <begin position="190"/>
        <end position="212"/>
    </location>
</feature>
<sequence length="427" mass="46337">MTDKCTHHGYHTVRNIGAEVPVLEGYTGKKVKRKEVFQEEEDDSGSEPQGGGIVPFDDASGDEADGDEGTGMASGVAGGFSISGQMEQEYDRMMKATQHELEVMRKPSPEDLAQREKEATALKKQLEIWGSLVELRIHLEGALSVGHRLPSGGAGAAFREDAAIAKQASDAATDSRSLVGSLLSLQQHLAQKPGLDPAESAASASAGAGRRGEASSWSLVDARLQPVLDWSLEVADTWKERTRLDARRSFKVLDQSFRLQMQAVSEAPPEKLRTRCTPPPGKHKVFGTASASTDGQHEAAGDDGEDDAGAQDIFDDRDFYVQLLREVLTSNSGTLNGGEQDRELRAELQGRRATKRKAREEVERRASKGRKIRYTPIEKLQNFMASRPRGTLGGAASGLGMEEVEPLQDNAIEAMLRSLFAPIRATI</sequence>
<feature type="region of interest" description="Disordered" evidence="2">
    <location>
        <begin position="348"/>
        <end position="367"/>
    </location>
</feature>
<dbReference type="InterPro" id="IPR012617">
    <property type="entry name" value="AATF_C"/>
</dbReference>
<evidence type="ECO:0000259" key="3">
    <source>
        <dbReference type="Pfam" id="PF08164"/>
    </source>
</evidence>
<evidence type="ECO:0000313" key="6">
    <source>
        <dbReference type="Proteomes" id="UP000626109"/>
    </source>
</evidence>
<proteinExistence type="inferred from homology"/>
<dbReference type="Proteomes" id="UP000626109">
    <property type="component" value="Unassembled WGS sequence"/>
</dbReference>
<evidence type="ECO:0008006" key="7">
    <source>
        <dbReference type="Google" id="ProtNLM"/>
    </source>
</evidence>
<dbReference type="InterPro" id="IPR039223">
    <property type="entry name" value="AATF/Bfr2"/>
</dbReference>
<dbReference type="EMBL" id="CAJNNW010017885">
    <property type="protein sequence ID" value="CAE8661820.1"/>
    <property type="molecule type" value="Genomic_DNA"/>
</dbReference>
<accession>A0A813IUK5</accession>
<feature type="region of interest" description="Disordered" evidence="2">
    <location>
        <begin position="288"/>
        <end position="311"/>
    </location>
</feature>
<dbReference type="InterPro" id="IPR025160">
    <property type="entry name" value="AATF"/>
</dbReference>
<reference evidence="5" key="1">
    <citation type="submission" date="2021-02" db="EMBL/GenBank/DDBJ databases">
        <authorList>
            <person name="Dougan E. K."/>
            <person name="Rhodes N."/>
            <person name="Thang M."/>
            <person name="Chan C."/>
        </authorList>
    </citation>
    <scope>NUCLEOTIDE SEQUENCE</scope>
</reference>
<comment type="caution">
    <text evidence="5">The sequence shown here is derived from an EMBL/GenBank/DDBJ whole genome shotgun (WGS) entry which is preliminary data.</text>
</comment>
<feature type="domain" description="Apoptosis-antagonizing transcription factor C-terminal" evidence="3">
    <location>
        <begin position="320"/>
        <end position="392"/>
    </location>
</feature>
<comment type="similarity">
    <text evidence="1">Belongs to the AATF family.</text>
</comment>
<name>A0A813IUK5_POLGL</name>
<dbReference type="Pfam" id="PF13339">
    <property type="entry name" value="AATF-Che1"/>
    <property type="match status" value="1"/>
</dbReference>
<dbReference type="AlphaFoldDB" id="A0A813IUK5"/>
<protein>
    <recommendedName>
        <fullName evidence="7">Protein BFR2</fullName>
    </recommendedName>
</protein>
<feature type="region of interest" description="Disordered" evidence="2">
    <location>
        <begin position="29"/>
        <end position="79"/>
    </location>
</feature>
<evidence type="ECO:0000313" key="5">
    <source>
        <dbReference type="EMBL" id="CAE8661820.1"/>
    </source>
</evidence>
<evidence type="ECO:0000259" key="4">
    <source>
        <dbReference type="Pfam" id="PF13339"/>
    </source>
</evidence>
<evidence type="ECO:0000256" key="2">
    <source>
        <dbReference type="SAM" id="MobiDB-lite"/>
    </source>
</evidence>
<dbReference type="PANTHER" id="PTHR15565:SF0">
    <property type="entry name" value="PROTEIN AATF"/>
    <property type="match status" value="1"/>
</dbReference>